<proteinExistence type="predicted"/>
<dbReference type="Proteomes" id="UP000755585">
    <property type="component" value="Unassembled WGS sequence"/>
</dbReference>
<dbReference type="Gene3D" id="3.30.1870.10">
    <property type="entry name" value="EreA-like, domain 2"/>
    <property type="match status" value="1"/>
</dbReference>
<dbReference type="SUPFAM" id="SSF159501">
    <property type="entry name" value="EreA/ChaN-like"/>
    <property type="match status" value="1"/>
</dbReference>
<dbReference type="PANTHER" id="PTHR31299">
    <property type="entry name" value="ESTERASE, PUTATIVE (AFU_ORTHOLOGUE AFUA_1G05850)-RELATED"/>
    <property type="match status" value="1"/>
</dbReference>
<dbReference type="Gene3D" id="1.20.1440.30">
    <property type="entry name" value="Biosynthetic Protein domain"/>
    <property type="match status" value="1"/>
</dbReference>
<comment type="caution">
    <text evidence="1">The sequence shown here is derived from an EMBL/GenBank/DDBJ whole genome shotgun (WGS) entry which is preliminary data.</text>
</comment>
<reference evidence="1 2" key="1">
    <citation type="submission" date="2021-03" db="EMBL/GenBank/DDBJ databases">
        <title>Sequencing the genomes of 1000 actinobacteria strains.</title>
        <authorList>
            <person name="Klenk H.-P."/>
        </authorList>
    </citation>
    <scope>NUCLEOTIDE SEQUENCE [LARGE SCALE GENOMIC DNA]</scope>
    <source>
        <strain evidence="1 2">DSM 18824</strain>
    </source>
</reference>
<keyword evidence="2" id="KW-1185">Reference proteome</keyword>
<evidence type="ECO:0000313" key="1">
    <source>
        <dbReference type="EMBL" id="MBP2356411.1"/>
    </source>
</evidence>
<dbReference type="Pfam" id="PF05139">
    <property type="entry name" value="Erythro_esteras"/>
    <property type="match status" value="1"/>
</dbReference>
<dbReference type="InterPro" id="IPR052036">
    <property type="entry name" value="Hydrolase/PRTase-associated"/>
</dbReference>
<keyword evidence="1" id="KW-0378">Hydrolase</keyword>
<accession>A0ABS4UXZ6</accession>
<dbReference type="CDD" id="cd14728">
    <property type="entry name" value="Ere-like"/>
    <property type="match status" value="1"/>
</dbReference>
<evidence type="ECO:0000313" key="2">
    <source>
        <dbReference type="Proteomes" id="UP000755585"/>
    </source>
</evidence>
<dbReference type="GO" id="GO:0016787">
    <property type="term" value="F:hydrolase activity"/>
    <property type="evidence" value="ECO:0007669"/>
    <property type="project" value="UniProtKB-KW"/>
</dbReference>
<organism evidence="1 2">
    <name type="scientific">Kribbella aluminosa</name>
    <dbReference type="NCBI Taxonomy" id="416017"/>
    <lineage>
        <taxon>Bacteria</taxon>
        <taxon>Bacillati</taxon>
        <taxon>Actinomycetota</taxon>
        <taxon>Actinomycetes</taxon>
        <taxon>Propionibacteriales</taxon>
        <taxon>Kribbellaceae</taxon>
        <taxon>Kribbella</taxon>
    </lineage>
</organism>
<dbReference type="InterPro" id="IPR007815">
    <property type="entry name" value="Emycin_Estase"/>
</dbReference>
<sequence length="426" mass="45699">MTGLSEAAVHALDDLTWLDDVIGDARVVAIGESSHYSHEFLALRHRLLRYLVERHGFTAYAMESGFPEGRRTDAWVRNGAPDELGSVLATGMTSLMGVWTEMRDLLGWLRQHNGKVGFYGIDLPGSVVSTLPGLELLFDYLRVADPEFEPDPVIRDTAGALAVSSPFSAPAAMAAYGQLEQSTKDAFTAGLAGLVARLAARRLEYVDRTSRDAYGEAWCALAGAVALDALARAMAGGDRLSMMNIRDAAMADAVEWILGREERVVLAAHNGHVQRRPGVLPGMPPMTPLGMHLADRLGQDYVVIGTTMDTGQILTNGPEFYTGTLFSPLPPAAPDSIDGLMAASHDGPFGVDLRRLSDADARAVRAAGRQRVLADHYGDVEVLTAYDVLLHVPVITPAHPDVDALAFAPVDVQGPFDAYLGTARTA</sequence>
<dbReference type="PANTHER" id="PTHR31299:SF0">
    <property type="entry name" value="ESTERASE, PUTATIVE (AFU_ORTHOLOGUE AFUA_1G05850)-RELATED"/>
    <property type="match status" value="1"/>
</dbReference>
<name>A0ABS4UXZ6_9ACTN</name>
<dbReference type="Gene3D" id="3.40.1660.10">
    <property type="entry name" value="EreA-like (biosynthetic domain)"/>
    <property type="match status" value="1"/>
</dbReference>
<dbReference type="RefSeq" id="WP_209698930.1">
    <property type="nucleotide sequence ID" value="NZ_BAAAVU010000024.1"/>
</dbReference>
<protein>
    <submittedName>
        <fullName evidence="1">Erythromycin esterase</fullName>
        <ecNumber evidence="1">3.1.1.-</ecNumber>
    </submittedName>
</protein>
<gene>
    <name evidence="1" type="ORF">JOF29_007521</name>
</gene>
<dbReference type="EMBL" id="JAGINT010000002">
    <property type="protein sequence ID" value="MBP2356411.1"/>
    <property type="molecule type" value="Genomic_DNA"/>
</dbReference>
<dbReference type="EC" id="3.1.1.-" evidence="1"/>